<keyword evidence="2" id="KW-1185">Reference proteome</keyword>
<proteinExistence type="predicted"/>
<organism evidence="1 2">
    <name type="scientific">Candolleomyces aberdarensis</name>
    <dbReference type="NCBI Taxonomy" id="2316362"/>
    <lineage>
        <taxon>Eukaryota</taxon>
        <taxon>Fungi</taxon>
        <taxon>Dikarya</taxon>
        <taxon>Basidiomycota</taxon>
        <taxon>Agaricomycotina</taxon>
        <taxon>Agaricomycetes</taxon>
        <taxon>Agaricomycetidae</taxon>
        <taxon>Agaricales</taxon>
        <taxon>Agaricineae</taxon>
        <taxon>Psathyrellaceae</taxon>
        <taxon>Candolleomyces</taxon>
    </lineage>
</organism>
<name>A0A4Q2D9F1_9AGAR</name>
<dbReference type="AlphaFoldDB" id="A0A4Q2D9F1"/>
<reference evidence="1 2" key="1">
    <citation type="submission" date="2019-01" db="EMBL/GenBank/DDBJ databases">
        <title>Draft genome sequence of Psathyrella aberdarensis IHI B618.</title>
        <authorList>
            <person name="Buettner E."/>
            <person name="Kellner H."/>
        </authorList>
    </citation>
    <scope>NUCLEOTIDE SEQUENCE [LARGE SCALE GENOMIC DNA]</scope>
    <source>
        <strain evidence="1 2">IHI B618</strain>
    </source>
</reference>
<dbReference type="STRING" id="2316362.A0A4Q2D9F1"/>
<sequence>MNASHPRPARVAANRSQVISAARVGDPSGFSRLNRYVLQHQDSDTVILDAVLPFLEDVRLPSKKTFLRVNGSNSPRGQNLTRSSVNILLDVERARWSIDVIHSLCSVCPPAGGSKDEIVEKLLIRFELLLHWVNLFSVAGYIDTAAWFLLELWKFDPKLTQRFRHSSAAMQSLLSLWTADDPLPDNHVSRTTNPNFSPLINLLFMLSSDEDSRDLLVAVMDGKSKNVALIARAFQTRMKAIVSQYEKKAISREMAVAYLLKLTQVIRDLLPCDSRQYWARFLSREGLLYPLFGSYSSVTSLLHQDASWWLVADGVRYISHFVLGAKEYSGSPVVKMRDAISGGVIKLLLGCLLHTPASTEEHRSTIHLLKGIAPYFMHQEVWKAASHYFLCGHVEFLPPSTAQVLSANSKDGCTAWVAFQDTFHQADECHKRGSGESLRAHGCDNMNCQREDWEDRHREECSKLLPLYYCKDLHHWLPFSVKADVLAFAEDLYNRNFASATMNANNTKYIMSDSVVCINFNDIPYVCAIVESQKYTPPKEDLDIE</sequence>
<evidence type="ECO:0000313" key="1">
    <source>
        <dbReference type="EMBL" id="RXW14915.1"/>
    </source>
</evidence>
<dbReference type="Proteomes" id="UP000290288">
    <property type="component" value="Unassembled WGS sequence"/>
</dbReference>
<dbReference type="EMBL" id="SDEE01000626">
    <property type="protein sequence ID" value="RXW14915.1"/>
    <property type="molecule type" value="Genomic_DNA"/>
</dbReference>
<accession>A0A4Q2D9F1</accession>
<gene>
    <name evidence="1" type="ORF">EST38_g10939</name>
</gene>
<comment type="caution">
    <text evidence="1">The sequence shown here is derived from an EMBL/GenBank/DDBJ whole genome shotgun (WGS) entry which is preliminary data.</text>
</comment>
<dbReference type="OrthoDB" id="10549227at2759"/>
<protein>
    <submittedName>
        <fullName evidence="1">Uncharacterized protein</fullName>
    </submittedName>
</protein>
<evidence type="ECO:0000313" key="2">
    <source>
        <dbReference type="Proteomes" id="UP000290288"/>
    </source>
</evidence>